<reference evidence="1 3" key="1">
    <citation type="journal article" date="2011" name="Nature">
        <title>The Medicago genome provides insight into the evolution of rhizobial symbioses.</title>
        <authorList>
            <person name="Young N.D."/>
            <person name="Debelle F."/>
            <person name="Oldroyd G.E."/>
            <person name="Geurts R."/>
            <person name="Cannon S.B."/>
            <person name="Udvardi M.K."/>
            <person name="Benedito V.A."/>
            <person name="Mayer K.F."/>
            <person name="Gouzy J."/>
            <person name="Schoof H."/>
            <person name="Van de Peer Y."/>
            <person name="Proost S."/>
            <person name="Cook D.R."/>
            <person name="Meyers B.C."/>
            <person name="Spannagl M."/>
            <person name="Cheung F."/>
            <person name="De Mita S."/>
            <person name="Krishnakumar V."/>
            <person name="Gundlach H."/>
            <person name="Zhou S."/>
            <person name="Mudge J."/>
            <person name="Bharti A.K."/>
            <person name="Murray J.D."/>
            <person name="Naoumkina M.A."/>
            <person name="Rosen B."/>
            <person name="Silverstein K.A."/>
            <person name="Tang H."/>
            <person name="Rombauts S."/>
            <person name="Zhao P.X."/>
            <person name="Zhou P."/>
            <person name="Barbe V."/>
            <person name="Bardou P."/>
            <person name="Bechner M."/>
            <person name="Bellec A."/>
            <person name="Berger A."/>
            <person name="Berges H."/>
            <person name="Bidwell S."/>
            <person name="Bisseling T."/>
            <person name="Choisne N."/>
            <person name="Couloux A."/>
            <person name="Denny R."/>
            <person name="Deshpande S."/>
            <person name="Dai X."/>
            <person name="Doyle J.J."/>
            <person name="Dudez A.M."/>
            <person name="Farmer A.D."/>
            <person name="Fouteau S."/>
            <person name="Franken C."/>
            <person name="Gibelin C."/>
            <person name="Gish J."/>
            <person name="Goldstein S."/>
            <person name="Gonzalez A.J."/>
            <person name="Green P.J."/>
            <person name="Hallab A."/>
            <person name="Hartog M."/>
            <person name="Hua A."/>
            <person name="Humphray S.J."/>
            <person name="Jeong D.H."/>
            <person name="Jing Y."/>
            <person name="Jocker A."/>
            <person name="Kenton S.M."/>
            <person name="Kim D.J."/>
            <person name="Klee K."/>
            <person name="Lai H."/>
            <person name="Lang C."/>
            <person name="Lin S."/>
            <person name="Macmil S.L."/>
            <person name="Magdelenat G."/>
            <person name="Matthews L."/>
            <person name="McCorrison J."/>
            <person name="Monaghan E.L."/>
            <person name="Mun J.H."/>
            <person name="Najar F.Z."/>
            <person name="Nicholson C."/>
            <person name="Noirot C."/>
            <person name="O'Bleness M."/>
            <person name="Paule C.R."/>
            <person name="Poulain J."/>
            <person name="Prion F."/>
            <person name="Qin B."/>
            <person name="Qu C."/>
            <person name="Retzel E.F."/>
            <person name="Riddle C."/>
            <person name="Sallet E."/>
            <person name="Samain S."/>
            <person name="Samson N."/>
            <person name="Sanders I."/>
            <person name="Saurat O."/>
            <person name="Scarpelli C."/>
            <person name="Schiex T."/>
            <person name="Segurens B."/>
            <person name="Severin A.J."/>
            <person name="Sherrier D.J."/>
            <person name="Shi R."/>
            <person name="Sims S."/>
            <person name="Singer S.R."/>
            <person name="Sinharoy S."/>
            <person name="Sterck L."/>
            <person name="Viollet A."/>
            <person name="Wang B.B."/>
            <person name="Wang K."/>
            <person name="Wang M."/>
            <person name="Wang X."/>
            <person name="Warfsmann J."/>
            <person name="Weissenbach J."/>
            <person name="White D.D."/>
            <person name="White J.D."/>
            <person name="Wiley G.B."/>
            <person name="Wincker P."/>
            <person name="Xing Y."/>
            <person name="Yang L."/>
            <person name="Yao Z."/>
            <person name="Ying F."/>
            <person name="Zhai J."/>
            <person name="Zhou L."/>
            <person name="Zuber A."/>
            <person name="Denarie J."/>
            <person name="Dixon R.A."/>
            <person name="May G.D."/>
            <person name="Schwartz D.C."/>
            <person name="Rogers J."/>
            <person name="Quetier F."/>
            <person name="Town C.D."/>
            <person name="Roe B.A."/>
        </authorList>
    </citation>
    <scope>NUCLEOTIDE SEQUENCE [LARGE SCALE GENOMIC DNA]</scope>
    <source>
        <strain evidence="1">A17</strain>
        <strain evidence="2 3">cv. Jemalong A17</strain>
    </source>
</reference>
<protein>
    <submittedName>
        <fullName evidence="1 2">Uncharacterized protein</fullName>
    </submittedName>
</protein>
<dbReference type="Proteomes" id="UP000002051">
    <property type="component" value="Chromosome 2"/>
</dbReference>
<dbReference type="HOGENOM" id="CLU_2779629_0_0_1"/>
<accession>A0A072VCP8</accession>
<sequence>MIIDPRRRGVDCARYAAMESVHVLLFSYSSIPLHFQLMFPQLMPNGCISTYINEPATCKRELDLIIPFP</sequence>
<evidence type="ECO:0000313" key="2">
    <source>
        <dbReference type="EnsemblPlants" id="KEH39346"/>
    </source>
</evidence>
<reference evidence="1 3" key="2">
    <citation type="journal article" date="2014" name="BMC Genomics">
        <title>An improved genome release (version Mt4.0) for the model legume Medicago truncatula.</title>
        <authorList>
            <person name="Tang H."/>
            <person name="Krishnakumar V."/>
            <person name="Bidwell S."/>
            <person name="Rosen B."/>
            <person name="Chan A."/>
            <person name="Zhou S."/>
            <person name="Gentzbittel L."/>
            <person name="Childs K.L."/>
            <person name="Yandell M."/>
            <person name="Gundlach H."/>
            <person name="Mayer K.F."/>
            <person name="Schwartz D.C."/>
            <person name="Town C.D."/>
        </authorList>
    </citation>
    <scope>GENOME REANNOTATION</scope>
    <source>
        <strain evidence="1">A17</strain>
        <strain evidence="2 3">cv. Jemalong A17</strain>
    </source>
</reference>
<dbReference type="EMBL" id="CM001218">
    <property type="protein sequence ID" value="KEH39346.1"/>
    <property type="molecule type" value="Genomic_DNA"/>
</dbReference>
<proteinExistence type="predicted"/>
<gene>
    <name evidence="1" type="ordered locus">MTR_2g094870</name>
</gene>
<name>A0A072VCP8_MEDTR</name>
<keyword evidence="3" id="KW-1185">Reference proteome</keyword>
<organism evidence="1 3">
    <name type="scientific">Medicago truncatula</name>
    <name type="common">Barrel medic</name>
    <name type="synonym">Medicago tribuloides</name>
    <dbReference type="NCBI Taxonomy" id="3880"/>
    <lineage>
        <taxon>Eukaryota</taxon>
        <taxon>Viridiplantae</taxon>
        <taxon>Streptophyta</taxon>
        <taxon>Embryophyta</taxon>
        <taxon>Tracheophyta</taxon>
        <taxon>Spermatophyta</taxon>
        <taxon>Magnoliopsida</taxon>
        <taxon>eudicotyledons</taxon>
        <taxon>Gunneridae</taxon>
        <taxon>Pentapetalae</taxon>
        <taxon>rosids</taxon>
        <taxon>fabids</taxon>
        <taxon>Fabales</taxon>
        <taxon>Fabaceae</taxon>
        <taxon>Papilionoideae</taxon>
        <taxon>50 kb inversion clade</taxon>
        <taxon>NPAAA clade</taxon>
        <taxon>Hologalegina</taxon>
        <taxon>IRL clade</taxon>
        <taxon>Trifolieae</taxon>
        <taxon>Medicago</taxon>
    </lineage>
</organism>
<evidence type="ECO:0000313" key="1">
    <source>
        <dbReference type="EMBL" id="KEH39346.1"/>
    </source>
</evidence>
<evidence type="ECO:0000313" key="3">
    <source>
        <dbReference type="Proteomes" id="UP000002051"/>
    </source>
</evidence>
<dbReference type="EnsemblPlants" id="KEH39346">
    <property type="protein sequence ID" value="KEH39346"/>
    <property type="gene ID" value="MTR_2g094870"/>
</dbReference>
<reference evidence="2" key="3">
    <citation type="submission" date="2015-04" db="UniProtKB">
        <authorList>
            <consortium name="EnsemblPlants"/>
        </authorList>
    </citation>
    <scope>IDENTIFICATION</scope>
    <source>
        <strain evidence="2">cv. Jemalong A17</strain>
    </source>
</reference>
<dbReference type="AlphaFoldDB" id="A0A072VCP8"/>